<feature type="domain" description="Four-carbon acid sugar kinase nucleotide binding" evidence="8">
    <location>
        <begin position="285"/>
        <end position="456"/>
    </location>
</feature>
<name>A0A9X4QVS7_9BACL</name>
<evidence type="ECO:0000256" key="5">
    <source>
        <dbReference type="ARBA" id="ARBA00022840"/>
    </source>
</evidence>
<feature type="domain" description="Four-carbon acid sugar kinase N-terminal" evidence="7">
    <location>
        <begin position="18"/>
        <end position="258"/>
    </location>
</feature>
<dbReference type="SUPFAM" id="SSF142764">
    <property type="entry name" value="YgbK-like"/>
    <property type="match status" value="1"/>
</dbReference>
<accession>A0A9X4QVS7</accession>
<dbReference type="Pfam" id="PF07005">
    <property type="entry name" value="SBD_N"/>
    <property type="match status" value="1"/>
</dbReference>
<evidence type="ECO:0000256" key="6">
    <source>
        <dbReference type="ARBA" id="ARBA00023277"/>
    </source>
</evidence>
<dbReference type="RefSeq" id="WP_277536518.1">
    <property type="nucleotide sequence ID" value="NZ_JAPDIA010000008.1"/>
</dbReference>
<dbReference type="Gene3D" id="3.40.980.20">
    <property type="entry name" value="Four-carbon acid sugar kinase, nucleotide binding domain"/>
    <property type="match status" value="1"/>
</dbReference>
<dbReference type="Pfam" id="PF17042">
    <property type="entry name" value="NBD_C"/>
    <property type="match status" value="1"/>
</dbReference>
<comment type="similarity">
    <text evidence="1">Belongs to the four-carbon acid sugar kinase family.</text>
</comment>
<evidence type="ECO:0000313" key="9">
    <source>
        <dbReference type="EMBL" id="MDG0812894.1"/>
    </source>
</evidence>
<keyword evidence="10" id="KW-1185">Reference proteome</keyword>
<dbReference type="GO" id="GO:0016301">
    <property type="term" value="F:kinase activity"/>
    <property type="evidence" value="ECO:0007669"/>
    <property type="project" value="UniProtKB-KW"/>
</dbReference>
<organism evidence="9 10">
    <name type="scientific">Cohnella rhizosphaerae</name>
    <dbReference type="NCBI Taxonomy" id="1457232"/>
    <lineage>
        <taxon>Bacteria</taxon>
        <taxon>Bacillati</taxon>
        <taxon>Bacillota</taxon>
        <taxon>Bacilli</taxon>
        <taxon>Bacillales</taxon>
        <taxon>Paenibacillaceae</taxon>
        <taxon>Cohnella</taxon>
    </lineage>
</organism>
<reference evidence="9" key="1">
    <citation type="submission" date="2022-10" db="EMBL/GenBank/DDBJ databases">
        <title>Comparative genomic analysis of Cohnella hashimotonis sp. nov., isolated from the International Space Station.</title>
        <authorList>
            <person name="Simpson A."/>
            <person name="Venkateswaran K."/>
        </authorList>
    </citation>
    <scope>NUCLEOTIDE SEQUENCE</scope>
    <source>
        <strain evidence="9">DSM 28161</strain>
    </source>
</reference>
<dbReference type="Proteomes" id="UP001153404">
    <property type="component" value="Unassembled WGS sequence"/>
</dbReference>
<keyword evidence="4 9" id="KW-0418">Kinase</keyword>
<keyword evidence="3" id="KW-0547">Nucleotide-binding</keyword>
<sequence length="463" mass="48943">MNGGAAEGPPTAAPLLMAYYGDDFTGTTDSLEALTTAGIPAAMFLEPPAASLLRERFPHIRAFGVAGVGRSLSPAEMARELPPTFEALSRSGAPVVHYKLCSTFDSSPQLGSIGKAIDLALETFGGQRYAPLLVGVPQLRRYTVFGQHFAAFGADVARLDRHPTMSAHPATPMDEADLRLHLAKQTDKRIALFSILDQDGSPERVARTFDETLAGDPGIVLFDVLDEARLRAAGRLLAREAKRGVRFVAGSSSVQYALAAHWKESGELGAAASLLRPSSPVEQILVVSGSCSPVTESQIRHARSRGFTGIRVHPEFFLSDAEGARATILSQAEAVWRAGGSPLVYTALGGEGLNVGELKRLMREAGVASPDTGRLIGEQLGKVARAFVERCRPRRMIVAGGDTSGYVARALGILGLECLTPIAPGGPLCLAHGAEAGVDGLELALKGGQVGQADYFERVRLGR</sequence>
<evidence type="ECO:0000313" key="10">
    <source>
        <dbReference type="Proteomes" id="UP001153404"/>
    </source>
</evidence>
<dbReference type="InterPro" id="IPR042213">
    <property type="entry name" value="NBD_C_sf"/>
</dbReference>
<dbReference type="InterPro" id="IPR010737">
    <property type="entry name" value="4-carb_acid_sugar_kinase_N"/>
</dbReference>
<evidence type="ECO:0000256" key="2">
    <source>
        <dbReference type="ARBA" id="ARBA00022679"/>
    </source>
</evidence>
<comment type="caution">
    <text evidence="9">The sequence shown here is derived from an EMBL/GenBank/DDBJ whole genome shotgun (WGS) entry which is preliminary data.</text>
</comment>
<keyword evidence="2" id="KW-0808">Transferase</keyword>
<evidence type="ECO:0000256" key="4">
    <source>
        <dbReference type="ARBA" id="ARBA00022777"/>
    </source>
</evidence>
<dbReference type="InterPro" id="IPR037051">
    <property type="entry name" value="4-carb_acid_sugar_kinase_N_sf"/>
</dbReference>
<keyword evidence="5" id="KW-0067">ATP-binding</keyword>
<gene>
    <name evidence="9" type="ORF">OMP40_28910</name>
</gene>
<dbReference type="InterPro" id="IPR031475">
    <property type="entry name" value="NBD_C"/>
</dbReference>
<protein>
    <submittedName>
        <fullName evidence="9">Four-carbon acid sugar kinase family protein</fullName>
    </submittedName>
</protein>
<evidence type="ECO:0000259" key="7">
    <source>
        <dbReference type="Pfam" id="PF07005"/>
    </source>
</evidence>
<evidence type="ECO:0000259" key="8">
    <source>
        <dbReference type="Pfam" id="PF17042"/>
    </source>
</evidence>
<keyword evidence="6" id="KW-0119">Carbohydrate metabolism</keyword>
<proteinExistence type="inferred from homology"/>
<dbReference type="GO" id="GO:0005524">
    <property type="term" value="F:ATP binding"/>
    <property type="evidence" value="ECO:0007669"/>
    <property type="project" value="UniProtKB-KW"/>
</dbReference>
<dbReference type="AlphaFoldDB" id="A0A9X4QVS7"/>
<evidence type="ECO:0000256" key="3">
    <source>
        <dbReference type="ARBA" id="ARBA00022741"/>
    </source>
</evidence>
<dbReference type="Gene3D" id="3.40.50.10840">
    <property type="entry name" value="Putative sugar-binding, N-terminal domain"/>
    <property type="match status" value="1"/>
</dbReference>
<dbReference type="EMBL" id="JAPDIA010000008">
    <property type="protein sequence ID" value="MDG0812894.1"/>
    <property type="molecule type" value="Genomic_DNA"/>
</dbReference>
<evidence type="ECO:0000256" key="1">
    <source>
        <dbReference type="ARBA" id="ARBA00005715"/>
    </source>
</evidence>